<evidence type="ECO:0008006" key="5">
    <source>
        <dbReference type="Google" id="ProtNLM"/>
    </source>
</evidence>
<keyword evidence="2" id="KW-0812">Transmembrane</keyword>
<organism evidence="3 4">
    <name type="scientific">Xanthoceras sorbifolium</name>
    <dbReference type="NCBI Taxonomy" id="99658"/>
    <lineage>
        <taxon>Eukaryota</taxon>
        <taxon>Viridiplantae</taxon>
        <taxon>Streptophyta</taxon>
        <taxon>Embryophyta</taxon>
        <taxon>Tracheophyta</taxon>
        <taxon>Spermatophyta</taxon>
        <taxon>Magnoliopsida</taxon>
        <taxon>eudicotyledons</taxon>
        <taxon>Gunneridae</taxon>
        <taxon>Pentapetalae</taxon>
        <taxon>rosids</taxon>
        <taxon>malvids</taxon>
        <taxon>Sapindales</taxon>
        <taxon>Sapindaceae</taxon>
        <taxon>Xanthoceroideae</taxon>
        <taxon>Xanthoceras</taxon>
    </lineage>
</organism>
<sequence>MQGPWSRSSSASKSDDCWRESADTDKELPTYDPLSQLAKKERSRLRFAEKAIHVIPLVVVLCAVILWFFSNHAVYLD</sequence>
<keyword evidence="4" id="KW-1185">Reference proteome</keyword>
<name>A0ABQ8H6Y1_9ROSI</name>
<evidence type="ECO:0000313" key="4">
    <source>
        <dbReference type="Proteomes" id="UP000827721"/>
    </source>
</evidence>
<feature type="compositionally biased region" description="Low complexity" evidence="1">
    <location>
        <begin position="1"/>
        <end position="12"/>
    </location>
</feature>
<evidence type="ECO:0000256" key="1">
    <source>
        <dbReference type="SAM" id="MobiDB-lite"/>
    </source>
</evidence>
<feature type="transmembrane region" description="Helical" evidence="2">
    <location>
        <begin position="51"/>
        <end position="69"/>
    </location>
</feature>
<keyword evidence="2" id="KW-0472">Membrane</keyword>
<dbReference type="PANTHER" id="PTHR34189">
    <property type="entry name" value="TRANSMEMBRANE PROTEIN"/>
    <property type="match status" value="1"/>
</dbReference>
<feature type="region of interest" description="Disordered" evidence="1">
    <location>
        <begin position="1"/>
        <end position="27"/>
    </location>
</feature>
<accession>A0ABQ8H6Y1</accession>
<feature type="compositionally biased region" description="Basic and acidic residues" evidence="1">
    <location>
        <begin position="13"/>
        <end position="27"/>
    </location>
</feature>
<dbReference type="EMBL" id="JAFEMO010000013">
    <property type="protein sequence ID" value="KAH7549671.1"/>
    <property type="molecule type" value="Genomic_DNA"/>
</dbReference>
<dbReference type="PANTHER" id="PTHR34189:SF13">
    <property type="entry name" value="TRANSMEMBRANE PROTEIN"/>
    <property type="match status" value="1"/>
</dbReference>
<evidence type="ECO:0000256" key="2">
    <source>
        <dbReference type="SAM" id="Phobius"/>
    </source>
</evidence>
<evidence type="ECO:0000313" key="3">
    <source>
        <dbReference type="EMBL" id="KAH7549671.1"/>
    </source>
</evidence>
<reference evidence="3 4" key="1">
    <citation type="submission" date="2021-02" db="EMBL/GenBank/DDBJ databases">
        <title>Plant Genome Project.</title>
        <authorList>
            <person name="Zhang R.-G."/>
        </authorList>
    </citation>
    <scope>NUCLEOTIDE SEQUENCE [LARGE SCALE GENOMIC DNA]</scope>
    <source>
        <tissue evidence="3">Leaves</tissue>
    </source>
</reference>
<protein>
    <recommendedName>
        <fullName evidence="5">Transmembrane protein</fullName>
    </recommendedName>
</protein>
<comment type="caution">
    <text evidence="3">The sequence shown here is derived from an EMBL/GenBank/DDBJ whole genome shotgun (WGS) entry which is preliminary data.</text>
</comment>
<keyword evidence="2" id="KW-1133">Transmembrane helix</keyword>
<gene>
    <name evidence="3" type="ORF">JRO89_XS13G0064800</name>
</gene>
<dbReference type="Proteomes" id="UP000827721">
    <property type="component" value="Unassembled WGS sequence"/>
</dbReference>
<proteinExistence type="predicted"/>